<evidence type="ECO:0000259" key="2">
    <source>
        <dbReference type="Pfam" id="PF13873"/>
    </source>
</evidence>
<dbReference type="InterPro" id="IPR028002">
    <property type="entry name" value="Myb_DNA-bind_5"/>
</dbReference>
<dbReference type="Proteomes" id="UP000265180">
    <property type="component" value="Chromosome 20"/>
</dbReference>
<dbReference type="AlphaFoldDB" id="A0A3P9KZ70"/>
<dbReference type="Ensembl" id="ENSORLT00020021181.1">
    <property type="protein sequence ID" value="ENSORLP00020013657.1"/>
    <property type="gene ID" value="ENSORLG00020014622.1"/>
</dbReference>
<proteinExistence type="predicted"/>
<feature type="region of interest" description="Disordered" evidence="1">
    <location>
        <begin position="89"/>
        <end position="191"/>
    </location>
</feature>
<feature type="compositionally biased region" description="Basic and acidic residues" evidence="1">
    <location>
        <begin position="92"/>
        <end position="112"/>
    </location>
</feature>
<evidence type="ECO:0000256" key="1">
    <source>
        <dbReference type="SAM" id="MobiDB-lite"/>
    </source>
</evidence>
<reference evidence="3" key="3">
    <citation type="submission" date="2025-08" db="UniProtKB">
        <authorList>
            <consortium name="Ensembl"/>
        </authorList>
    </citation>
    <scope>IDENTIFICATION</scope>
    <source>
        <strain evidence="3">HNI</strain>
    </source>
</reference>
<feature type="domain" description="Myb/SANT-like DNA-binding" evidence="2">
    <location>
        <begin position="31"/>
        <end position="64"/>
    </location>
</feature>
<dbReference type="Pfam" id="PF13873">
    <property type="entry name" value="Myb_DNA-bind_5"/>
    <property type="match status" value="1"/>
</dbReference>
<name>A0A3P9KZ70_ORYLA</name>
<organism evidence="3 4">
    <name type="scientific">Oryzias latipes</name>
    <name type="common">Japanese rice fish</name>
    <name type="synonym">Japanese killifish</name>
    <dbReference type="NCBI Taxonomy" id="8090"/>
    <lineage>
        <taxon>Eukaryota</taxon>
        <taxon>Metazoa</taxon>
        <taxon>Chordata</taxon>
        <taxon>Craniata</taxon>
        <taxon>Vertebrata</taxon>
        <taxon>Euteleostomi</taxon>
        <taxon>Actinopterygii</taxon>
        <taxon>Neopterygii</taxon>
        <taxon>Teleostei</taxon>
        <taxon>Neoteleostei</taxon>
        <taxon>Acanthomorphata</taxon>
        <taxon>Ovalentaria</taxon>
        <taxon>Atherinomorphae</taxon>
        <taxon>Beloniformes</taxon>
        <taxon>Adrianichthyidae</taxon>
        <taxon>Oryziinae</taxon>
        <taxon>Oryzias</taxon>
    </lineage>
</organism>
<accession>A0A3P9KZ70</accession>
<protein>
    <recommendedName>
        <fullName evidence="2">Myb/SANT-like DNA-binding domain-containing protein</fullName>
    </recommendedName>
</protein>
<reference evidence="3" key="4">
    <citation type="submission" date="2025-09" db="UniProtKB">
        <authorList>
            <consortium name="Ensembl"/>
        </authorList>
    </citation>
    <scope>IDENTIFICATION</scope>
    <source>
        <strain evidence="3">HNI</strain>
    </source>
</reference>
<reference evidence="3 4" key="2">
    <citation type="submission" date="2017-04" db="EMBL/GenBank/DDBJ databases">
        <title>CpG methylation of centromeres and impact of large insertions on vertebrate speciation.</title>
        <authorList>
            <person name="Ichikawa K."/>
            <person name="Yoshimura J."/>
            <person name="Morishita S."/>
        </authorList>
    </citation>
    <scope>NUCLEOTIDE SEQUENCE</scope>
    <source>
        <strain evidence="3 4">HNI</strain>
    </source>
</reference>
<reference key="1">
    <citation type="journal article" date="2007" name="Nature">
        <title>The medaka draft genome and insights into vertebrate genome evolution.</title>
        <authorList>
            <person name="Kasahara M."/>
            <person name="Naruse K."/>
            <person name="Sasaki S."/>
            <person name="Nakatani Y."/>
            <person name="Qu W."/>
            <person name="Ahsan B."/>
            <person name="Yamada T."/>
            <person name="Nagayasu Y."/>
            <person name="Doi K."/>
            <person name="Kasai Y."/>
            <person name="Jindo T."/>
            <person name="Kobayashi D."/>
            <person name="Shimada A."/>
            <person name="Toyoda A."/>
            <person name="Kuroki Y."/>
            <person name="Fujiyama A."/>
            <person name="Sasaki T."/>
            <person name="Shimizu A."/>
            <person name="Asakawa S."/>
            <person name="Shimizu N."/>
            <person name="Hashimoto S."/>
            <person name="Yang J."/>
            <person name="Lee Y."/>
            <person name="Matsushima K."/>
            <person name="Sugano S."/>
            <person name="Sakaizumi M."/>
            <person name="Narita T."/>
            <person name="Ohishi K."/>
            <person name="Haga S."/>
            <person name="Ohta F."/>
            <person name="Nomoto H."/>
            <person name="Nogata K."/>
            <person name="Morishita T."/>
            <person name="Endo T."/>
            <person name="Shin-I T."/>
            <person name="Takeda H."/>
            <person name="Morishita S."/>
            <person name="Kohara Y."/>
        </authorList>
    </citation>
    <scope>NUCLEOTIDE SEQUENCE [LARGE SCALE GENOMIC DNA]</scope>
    <source>
        <strain>Hd-rR</strain>
    </source>
</reference>
<evidence type="ECO:0000313" key="3">
    <source>
        <dbReference type="Ensembl" id="ENSORLP00020013657.1"/>
    </source>
</evidence>
<evidence type="ECO:0000313" key="4">
    <source>
        <dbReference type="Proteomes" id="UP000265180"/>
    </source>
</evidence>
<sequence>MANTERKSKKRNFTQCEVEVIVGEPRERQTVADAVNAVASQPRTVAEIKKKWSDIKVEAKKRLALHRGGGVLFCNAKKADAVNAACSLTSSDRGRNKKEMKEMVGHQSRGEKTSSAASPECVCHGWGTGDTGAEAKPQKTSGGRPKTRISHQHNETPLQALRRRDQKRKTEKHPEQQEHGGPGLNFLERENKIDKTPLSYIQRLKNNDAQNECEGLHSGQRGLHQ</sequence>